<comment type="similarity">
    <text evidence="1">Belongs to the universal ribosomal protein uS15 family.</text>
</comment>
<dbReference type="OrthoDB" id="10644391at2759"/>
<dbReference type="PANTHER" id="PTHR11885:SF25">
    <property type="entry name" value="SMALL RIBOSOMAL SUBUNIT PROTEIN US15Y-RELATED"/>
    <property type="match status" value="1"/>
</dbReference>
<dbReference type="Gene3D" id="1.10.287.10">
    <property type="entry name" value="S15/NS1, RNA-binding"/>
    <property type="match status" value="1"/>
</dbReference>
<feature type="region of interest" description="Disordered" evidence="4">
    <location>
        <begin position="1"/>
        <end position="21"/>
    </location>
</feature>
<dbReference type="InterPro" id="IPR009068">
    <property type="entry name" value="uS15_NS1_RNA-bd_sf"/>
</dbReference>
<protein>
    <submittedName>
        <fullName evidence="5">40S ribosomal protein S13</fullName>
    </submittedName>
</protein>
<name>A0A2U1KD01_ARTAN</name>
<evidence type="ECO:0000313" key="6">
    <source>
        <dbReference type="Proteomes" id="UP000245207"/>
    </source>
</evidence>
<sequence length="186" mass="21138">MGRRSRKEFRSSHTTKEEEELSSYIVEDDIRKFAKIRLDAHGVDKENSIAGSNTVKKHGVGCEVPGDIYNDVQQALALMKHLETNKNDEDAKSDLRHVEAMIRMSTRYHKMNDNLPSDWKYNPATASTLVAKKCEPFQAKTKKIKEGPNGSSSDLEDYETSGMVRRKTKGGYDFHRPMGVDRALIF</sequence>
<evidence type="ECO:0000313" key="5">
    <source>
        <dbReference type="EMBL" id="PWA34644.1"/>
    </source>
</evidence>
<dbReference type="GO" id="GO:0022627">
    <property type="term" value="C:cytosolic small ribosomal subunit"/>
    <property type="evidence" value="ECO:0007669"/>
    <property type="project" value="TreeGrafter"/>
</dbReference>
<proteinExistence type="inferred from homology"/>
<accession>A0A2U1KD01</accession>
<organism evidence="5 6">
    <name type="scientific">Artemisia annua</name>
    <name type="common">Sweet wormwood</name>
    <dbReference type="NCBI Taxonomy" id="35608"/>
    <lineage>
        <taxon>Eukaryota</taxon>
        <taxon>Viridiplantae</taxon>
        <taxon>Streptophyta</taxon>
        <taxon>Embryophyta</taxon>
        <taxon>Tracheophyta</taxon>
        <taxon>Spermatophyta</taxon>
        <taxon>Magnoliopsida</taxon>
        <taxon>eudicotyledons</taxon>
        <taxon>Gunneridae</taxon>
        <taxon>Pentapetalae</taxon>
        <taxon>asterids</taxon>
        <taxon>campanulids</taxon>
        <taxon>Asterales</taxon>
        <taxon>Asteraceae</taxon>
        <taxon>Asteroideae</taxon>
        <taxon>Anthemideae</taxon>
        <taxon>Artemisiinae</taxon>
        <taxon>Artemisia</taxon>
    </lineage>
</organism>
<dbReference type="Proteomes" id="UP000245207">
    <property type="component" value="Unassembled WGS sequence"/>
</dbReference>
<keyword evidence="6" id="KW-1185">Reference proteome</keyword>
<keyword evidence="3" id="KW-0687">Ribonucleoprotein</keyword>
<gene>
    <name evidence="5" type="ORF">CTI12_AA617090</name>
</gene>
<evidence type="ECO:0000256" key="4">
    <source>
        <dbReference type="SAM" id="MobiDB-lite"/>
    </source>
</evidence>
<dbReference type="AlphaFoldDB" id="A0A2U1KD01"/>
<evidence type="ECO:0000256" key="2">
    <source>
        <dbReference type="ARBA" id="ARBA00022980"/>
    </source>
</evidence>
<reference evidence="5 6" key="1">
    <citation type="journal article" date="2018" name="Mol. Plant">
        <title>The genome of Artemisia annua provides insight into the evolution of Asteraceae family and artemisinin biosynthesis.</title>
        <authorList>
            <person name="Shen Q."/>
            <person name="Zhang L."/>
            <person name="Liao Z."/>
            <person name="Wang S."/>
            <person name="Yan T."/>
            <person name="Shi P."/>
            <person name="Liu M."/>
            <person name="Fu X."/>
            <person name="Pan Q."/>
            <person name="Wang Y."/>
            <person name="Lv Z."/>
            <person name="Lu X."/>
            <person name="Zhang F."/>
            <person name="Jiang W."/>
            <person name="Ma Y."/>
            <person name="Chen M."/>
            <person name="Hao X."/>
            <person name="Li L."/>
            <person name="Tang Y."/>
            <person name="Lv G."/>
            <person name="Zhou Y."/>
            <person name="Sun X."/>
            <person name="Brodelius P.E."/>
            <person name="Rose J.K.C."/>
            <person name="Tang K."/>
        </authorList>
    </citation>
    <scope>NUCLEOTIDE SEQUENCE [LARGE SCALE GENOMIC DNA]</scope>
    <source>
        <strain evidence="6">cv. Huhao1</strain>
        <tissue evidence="5">Leaf</tissue>
    </source>
</reference>
<dbReference type="GO" id="GO:0006412">
    <property type="term" value="P:translation"/>
    <property type="evidence" value="ECO:0007669"/>
    <property type="project" value="InterPro"/>
</dbReference>
<dbReference type="PANTHER" id="PTHR11885">
    <property type="entry name" value="RIBOSOMAL PROTEIN S15P/S13E"/>
    <property type="match status" value="1"/>
</dbReference>
<dbReference type="GO" id="GO:0003735">
    <property type="term" value="F:structural constituent of ribosome"/>
    <property type="evidence" value="ECO:0007669"/>
    <property type="project" value="InterPro"/>
</dbReference>
<dbReference type="SMART" id="SM01387">
    <property type="entry name" value="Ribosomal_S15"/>
    <property type="match status" value="1"/>
</dbReference>
<dbReference type="GO" id="GO:0005730">
    <property type="term" value="C:nucleolus"/>
    <property type="evidence" value="ECO:0007669"/>
    <property type="project" value="TreeGrafter"/>
</dbReference>
<dbReference type="EMBL" id="PKPP01021985">
    <property type="protein sequence ID" value="PWA34644.1"/>
    <property type="molecule type" value="Genomic_DNA"/>
</dbReference>
<dbReference type="STRING" id="35608.A0A2U1KD01"/>
<evidence type="ECO:0000256" key="3">
    <source>
        <dbReference type="ARBA" id="ARBA00023274"/>
    </source>
</evidence>
<dbReference type="InterPro" id="IPR023029">
    <property type="entry name" value="Ribosomal_uS15_arc_euk"/>
</dbReference>
<keyword evidence="2 5" id="KW-0689">Ribosomal protein</keyword>
<comment type="caution">
    <text evidence="5">The sequence shown here is derived from an EMBL/GenBank/DDBJ whole genome shotgun (WGS) entry which is preliminary data.</text>
</comment>
<evidence type="ECO:0000256" key="1">
    <source>
        <dbReference type="ARBA" id="ARBA00008434"/>
    </source>
</evidence>
<dbReference type="GO" id="GO:0070181">
    <property type="term" value="F:small ribosomal subunit rRNA binding"/>
    <property type="evidence" value="ECO:0007669"/>
    <property type="project" value="TreeGrafter"/>
</dbReference>
<dbReference type="SUPFAM" id="SSF47060">
    <property type="entry name" value="S15/NS1 RNA-binding domain"/>
    <property type="match status" value="1"/>
</dbReference>
<dbReference type="InterPro" id="IPR000589">
    <property type="entry name" value="Ribosomal_uS15"/>
</dbReference>